<dbReference type="RefSeq" id="WP_141006250.1">
    <property type="nucleotide sequence ID" value="NZ_BAAAOR010000038.1"/>
</dbReference>
<dbReference type="SUPFAM" id="SSF55729">
    <property type="entry name" value="Acyl-CoA N-acyltransferases (Nat)"/>
    <property type="match status" value="1"/>
</dbReference>
<evidence type="ECO:0000259" key="12">
    <source>
        <dbReference type="PROSITE" id="PS51186"/>
    </source>
</evidence>
<protein>
    <recommendedName>
        <fullName evidence="3">tRNA threonylcarbamoyladenosine biosynthesis protein TsaE</fullName>
    </recommendedName>
    <alternativeName>
        <fullName evidence="11">t(6)A37 threonylcarbamoyladenosine biosynthesis protein TsaE</fullName>
    </alternativeName>
</protein>
<dbReference type="Gene3D" id="3.40.50.300">
    <property type="entry name" value="P-loop containing nucleotide triphosphate hydrolases"/>
    <property type="match status" value="1"/>
</dbReference>
<keyword evidence="7" id="KW-0547">Nucleotide-binding</keyword>
<evidence type="ECO:0000256" key="8">
    <source>
        <dbReference type="ARBA" id="ARBA00022840"/>
    </source>
</evidence>
<evidence type="ECO:0000256" key="5">
    <source>
        <dbReference type="ARBA" id="ARBA00022694"/>
    </source>
</evidence>
<evidence type="ECO:0000256" key="3">
    <source>
        <dbReference type="ARBA" id="ARBA00019010"/>
    </source>
</evidence>
<evidence type="ECO:0000256" key="2">
    <source>
        <dbReference type="ARBA" id="ARBA00007599"/>
    </source>
</evidence>
<keyword evidence="9" id="KW-0460">Magnesium</keyword>
<dbReference type="InterPro" id="IPR003442">
    <property type="entry name" value="T6A_TsaE"/>
</dbReference>
<comment type="caution">
    <text evidence="13">The sequence shown here is derived from an EMBL/GenBank/DDBJ whole genome shotgun (WGS) entry which is preliminary data.</text>
</comment>
<reference evidence="13 14" key="1">
    <citation type="journal article" date="2019" name="Int. J. Syst. Evol. Microbiol.">
        <title>The Global Catalogue of Microorganisms (GCM) 10K type strain sequencing project: providing services to taxonomists for standard genome sequencing and annotation.</title>
        <authorList>
            <consortium name="The Broad Institute Genomics Platform"/>
            <consortium name="The Broad Institute Genome Sequencing Center for Infectious Disease"/>
            <person name="Wu L."/>
            <person name="Ma J."/>
        </authorList>
    </citation>
    <scope>NUCLEOTIDE SEQUENCE [LARGE SCALE GENOMIC DNA]</scope>
    <source>
        <strain evidence="13 14">JCM 14942</strain>
    </source>
</reference>
<evidence type="ECO:0000256" key="1">
    <source>
        <dbReference type="ARBA" id="ARBA00004496"/>
    </source>
</evidence>
<keyword evidence="5" id="KW-0819">tRNA processing</keyword>
<evidence type="ECO:0000256" key="7">
    <source>
        <dbReference type="ARBA" id="ARBA00022741"/>
    </source>
</evidence>
<comment type="subcellular location">
    <subcellularLocation>
        <location evidence="1">Cytoplasm</location>
    </subcellularLocation>
</comment>
<keyword evidence="8" id="KW-0067">ATP-binding</keyword>
<dbReference type="NCBIfam" id="TIGR00150">
    <property type="entry name" value="T6A_YjeE"/>
    <property type="match status" value="1"/>
</dbReference>
<evidence type="ECO:0000313" key="14">
    <source>
        <dbReference type="Proteomes" id="UP001500842"/>
    </source>
</evidence>
<evidence type="ECO:0000256" key="4">
    <source>
        <dbReference type="ARBA" id="ARBA00022490"/>
    </source>
</evidence>
<dbReference type="Pfam" id="PF00583">
    <property type="entry name" value="Acetyltransf_1"/>
    <property type="match status" value="1"/>
</dbReference>
<dbReference type="Gene3D" id="3.40.630.30">
    <property type="match status" value="1"/>
</dbReference>
<keyword evidence="6" id="KW-0479">Metal-binding</keyword>
<dbReference type="InterPro" id="IPR027417">
    <property type="entry name" value="P-loop_NTPase"/>
</dbReference>
<dbReference type="SUPFAM" id="SSF52540">
    <property type="entry name" value="P-loop containing nucleoside triphosphate hydrolases"/>
    <property type="match status" value="1"/>
</dbReference>
<dbReference type="InterPro" id="IPR000182">
    <property type="entry name" value="GNAT_dom"/>
</dbReference>
<evidence type="ECO:0000313" key="13">
    <source>
        <dbReference type="EMBL" id="GAA1540581.1"/>
    </source>
</evidence>
<proteinExistence type="inferred from homology"/>
<dbReference type="Pfam" id="PF02367">
    <property type="entry name" value="TsaE"/>
    <property type="match status" value="1"/>
</dbReference>
<comment type="similarity">
    <text evidence="2">Belongs to the TsaE family.</text>
</comment>
<dbReference type="InterPro" id="IPR016181">
    <property type="entry name" value="Acyl_CoA_acyltransferase"/>
</dbReference>
<evidence type="ECO:0000256" key="9">
    <source>
        <dbReference type="ARBA" id="ARBA00022842"/>
    </source>
</evidence>
<dbReference type="CDD" id="cd04301">
    <property type="entry name" value="NAT_SF"/>
    <property type="match status" value="1"/>
</dbReference>
<dbReference type="Proteomes" id="UP001500842">
    <property type="component" value="Unassembled WGS sequence"/>
</dbReference>
<sequence>MTTEIRRVGPEAAAEVLAVVRAAFADRPALDPPADALGETEESIAAMLVPGGGLLVLDDGVAVGAVVLDPVGDPVEAVYLRRFGIAPAAQGRGLAHDLVRAGLAEADRAGARRVVILAREELPRTAGFWRDMGFTETARHAPYVEMARPAPVTVDVPSADAMRDLGRRLAGHLAGGDVLVLSGELGAGKTTFTQGLGEGLGVRGGVTSPTFVISRVHPPLGDGPALVHVDAYRIGGRAELDDLDLDTDLDEAVTVVEWGTGLAEGLSDARLEVRIARATARTDVDPEADPRVVEIDAIGARWLGVDLRPIG</sequence>
<dbReference type="EMBL" id="BAAAOR010000038">
    <property type="protein sequence ID" value="GAA1540581.1"/>
    <property type="molecule type" value="Genomic_DNA"/>
</dbReference>
<keyword evidence="14" id="KW-1185">Reference proteome</keyword>
<comment type="function">
    <text evidence="10">Required for the formation of a threonylcarbamoyl group on adenosine at position 37 (t(6)A37) in tRNAs that read codons beginning with adenine. Is involved in the transfer of the threonylcarbamoyl moiety of threonylcarbamoyl-AMP (TC-AMP) to the N6 group of A37, together with TsaD and TsaB. TsaE seems to play an indirect role in the t(6)A biosynthesis pathway, possibly in regulating the core enzymatic function of TsaD.</text>
</comment>
<organism evidence="13 14">
    <name type="scientific">Nocardioides humi</name>
    <dbReference type="NCBI Taxonomy" id="449461"/>
    <lineage>
        <taxon>Bacteria</taxon>
        <taxon>Bacillati</taxon>
        <taxon>Actinomycetota</taxon>
        <taxon>Actinomycetes</taxon>
        <taxon>Propionibacteriales</taxon>
        <taxon>Nocardioidaceae</taxon>
        <taxon>Nocardioides</taxon>
    </lineage>
</organism>
<dbReference type="PROSITE" id="PS51186">
    <property type="entry name" value="GNAT"/>
    <property type="match status" value="1"/>
</dbReference>
<evidence type="ECO:0000256" key="11">
    <source>
        <dbReference type="ARBA" id="ARBA00032441"/>
    </source>
</evidence>
<dbReference type="PANTHER" id="PTHR33540">
    <property type="entry name" value="TRNA THREONYLCARBAMOYLADENOSINE BIOSYNTHESIS PROTEIN TSAE"/>
    <property type="match status" value="1"/>
</dbReference>
<name>A0ABN2BHA0_9ACTN</name>
<evidence type="ECO:0000256" key="6">
    <source>
        <dbReference type="ARBA" id="ARBA00022723"/>
    </source>
</evidence>
<evidence type="ECO:0000256" key="10">
    <source>
        <dbReference type="ARBA" id="ARBA00024908"/>
    </source>
</evidence>
<feature type="domain" description="N-acetyltransferase" evidence="12">
    <location>
        <begin position="3"/>
        <end position="151"/>
    </location>
</feature>
<dbReference type="PANTHER" id="PTHR33540:SF2">
    <property type="entry name" value="TRNA THREONYLCARBAMOYLADENOSINE BIOSYNTHESIS PROTEIN TSAE"/>
    <property type="match status" value="1"/>
</dbReference>
<keyword evidence="4" id="KW-0963">Cytoplasm</keyword>
<accession>A0ABN2BHA0</accession>
<gene>
    <name evidence="13" type="ORF">GCM10009788_49220</name>
</gene>